<protein>
    <submittedName>
        <fullName evidence="1">Uncharacterized protein</fullName>
    </submittedName>
</protein>
<accession>A0A4Y1ZA09</accession>
<evidence type="ECO:0000313" key="1">
    <source>
        <dbReference type="EMBL" id="GAY75866.1"/>
    </source>
</evidence>
<dbReference type="EMBL" id="BEXB01000009">
    <property type="protein sequence ID" value="GAY75866.1"/>
    <property type="molecule type" value="Genomic_DNA"/>
</dbReference>
<evidence type="ECO:0000313" key="2">
    <source>
        <dbReference type="Proteomes" id="UP000319716"/>
    </source>
</evidence>
<name>A0A4Y1ZA09_9BACL</name>
<dbReference type="Proteomes" id="UP000319716">
    <property type="component" value="Unassembled WGS sequence"/>
</dbReference>
<reference evidence="1 2" key="1">
    <citation type="submission" date="2017-11" db="EMBL/GenBank/DDBJ databases">
        <title>Draft Genome Sequence of Sporolactobacillus inulinus NBRC 111894 Isolated from Koso, a Japanese Sugar-Vegetable Fermented Beverage.</title>
        <authorList>
            <person name="Chiou T.Y."/>
            <person name="Oshima K."/>
            <person name="Suda W."/>
            <person name="Hattori M."/>
            <person name="Takahashi T."/>
        </authorList>
    </citation>
    <scope>NUCLEOTIDE SEQUENCE [LARGE SCALE GENOMIC DNA]</scope>
    <source>
        <strain evidence="1 2">NBRC111894</strain>
    </source>
</reference>
<sequence>MFLKRVREQIFLRKQGLNQFDELLKVARLAGLNEQEFSSDFTLAGRSKHFSAIVN</sequence>
<dbReference type="AlphaFoldDB" id="A0A4Y1ZA09"/>
<proteinExistence type="predicted"/>
<organism evidence="1 2">
    <name type="scientific">Sporolactobacillus inulinus</name>
    <dbReference type="NCBI Taxonomy" id="2078"/>
    <lineage>
        <taxon>Bacteria</taxon>
        <taxon>Bacillati</taxon>
        <taxon>Bacillota</taxon>
        <taxon>Bacilli</taxon>
        <taxon>Bacillales</taxon>
        <taxon>Sporolactobacillaceae</taxon>
        <taxon>Sporolactobacillus</taxon>
    </lineage>
</organism>
<comment type="caution">
    <text evidence="1">The sequence shown here is derived from an EMBL/GenBank/DDBJ whole genome shotgun (WGS) entry which is preliminary data.</text>
</comment>
<gene>
    <name evidence="1" type="ORF">NBRC111894_1420</name>
</gene>